<dbReference type="EMBL" id="VAUP01000041">
    <property type="protein sequence ID" value="TLX40874.1"/>
    <property type="molecule type" value="Genomic_DNA"/>
</dbReference>
<dbReference type="InterPro" id="IPR027417">
    <property type="entry name" value="P-loop_NTPase"/>
</dbReference>
<organism evidence="3 4">
    <name type="scientific">Xanthobacter autotrophicus</name>
    <dbReference type="NCBI Taxonomy" id="280"/>
    <lineage>
        <taxon>Bacteria</taxon>
        <taxon>Pseudomonadati</taxon>
        <taxon>Pseudomonadota</taxon>
        <taxon>Alphaproteobacteria</taxon>
        <taxon>Hyphomicrobiales</taxon>
        <taxon>Xanthobacteraceae</taxon>
        <taxon>Xanthobacter</taxon>
    </lineage>
</organism>
<evidence type="ECO:0000256" key="1">
    <source>
        <dbReference type="SAM" id="Coils"/>
    </source>
</evidence>
<accession>A0A6C1KCA8</accession>
<feature type="coiled-coil region" evidence="1">
    <location>
        <begin position="678"/>
        <end position="748"/>
    </location>
</feature>
<dbReference type="RefSeq" id="WP_138401389.1">
    <property type="nucleotide sequence ID" value="NZ_JBAFVI010000007.1"/>
</dbReference>
<reference evidence="3 4" key="1">
    <citation type="submission" date="2019-05" db="EMBL/GenBank/DDBJ databases">
        <authorList>
            <person name="Zhou X."/>
        </authorList>
    </citation>
    <scope>NUCLEOTIDE SEQUENCE [LARGE SCALE GENOMIC DNA]</scope>
    <source>
        <strain evidence="3 4">DSM 432</strain>
    </source>
</reference>
<dbReference type="PANTHER" id="PTHR41259">
    <property type="entry name" value="DOUBLE-STRAND BREAK REPAIR RAD50 ATPASE, PUTATIVE-RELATED"/>
    <property type="match status" value="1"/>
</dbReference>
<name>A0A6C1KCA8_XANAU</name>
<feature type="domain" description="Rad50/SbcC-type AAA" evidence="2">
    <location>
        <begin position="5"/>
        <end position="85"/>
    </location>
</feature>
<dbReference type="Gene3D" id="3.40.50.300">
    <property type="entry name" value="P-loop containing nucleotide triphosphate hydrolases"/>
    <property type="match status" value="2"/>
</dbReference>
<dbReference type="Proteomes" id="UP000305131">
    <property type="component" value="Unassembled WGS sequence"/>
</dbReference>
<sequence>MRIRRLTIENFRKFRAPVVLEGFADGLNLVCEPNETGKSTVLDALRAALFERHSAKSDRIRSFRPQGDEVAPTVDLAFDVGGGEWRLSKRFLAAPQVTLEGPDGRFSSDAAEEKLQSLLGFNRAGNRGADDESRGALGLLWVEQGLSFQLGAPAETARRSLEEALAGEVGAVTGGRRAKAVVLQVEKSLADFLTATGRATGRLKQAQETAEAARVRADEAQRELTQFEGLLERLEGKRNEQRRLVRDMEDPEIDADLKRLGEDIDRAKAAGQALRIAELALQRASGERTALETRTTTRAQMRDALAKAETAARKAAADVAAHAEATARARTAEREAAAALEIARTELRAAEDARDTARTERDAAERRRMLVAAFARLERAEALAGEIRVREARIAAERMDEAALNRLRQLEDAIGAARAAVEAGAATLQVALELGAPAILMDGAPLADGTTVRLTRPLVLAVPGVGSFTLTPPASGAPALAALEDAQLKLADFLSASGRATPAAARAAARARAIDEAELLGLRTRLKAECPADTALGIPAGLDPLRGALSGLTAPAPEAKEAPAGLADLEARTRALRTAETEAAARREALLDGLTGAQQREMALATALERAEGDRLRRAEDLASEMADLADDDLAVALDAARTSEGRALVDREAAQRAAEVLDEATLVRKRDALRKRRETLQGQLPALAGEVARLEEQAKTLGGEGPASRAAAATEEADAAEASFQRLKQEADTLALLLKVLKETQQEAARRYLEPVTRRIEPYVRRLLPNASLAFGETLRPEALSRGGREEAADLLSKGTQEQIAILTRIAFADLLIAKGKPASLVLDDALVFADDDRFDTMMEILAEAATRMQVVILSCRASAYRGVDATRLAIREGR</sequence>
<proteinExistence type="predicted"/>
<gene>
    <name evidence="3" type="ORF">FBQ73_20685</name>
</gene>
<evidence type="ECO:0000313" key="3">
    <source>
        <dbReference type="EMBL" id="TLX40874.1"/>
    </source>
</evidence>
<dbReference type="AlphaFoldDB" id="A0A6C1KCA8"/>
<dbReference type="Pfam" id="PF13476">
    <property type="entry name" value="AAA_23"/>
    <property type="match status" value="1"/>
</dbReference>
<keyword evidence="1" id="KW-0175">Coiled coil</keyword>
<comment type="caution">
    <text evidence="3">The sequence shown here is derived from an EMBL/GenBank/DDBJ whole genome shotgun (WGS) entry which is preliminary data.</text>
</comment>
<dbReference type="GeneID" id="95775874"/>
<dbReference type="GO" id="GO:0006302">
    <property type="term" value="P:double-strand break repair"/>
    <property type="evidence" value="ECO:0007669"/>
    <property type="project" value="InterPro"/>
</dbReference>
<feature type="coiled-coil region" evidence="1">
    <location>
        <begin position="203"/>
        <end position="244"/>
    </location>
</feature>
<dbReference type="InterPro" id="IPR038729">
    <property type="entry name" value="Rad50/SbcC_AAA"/>
</dbReference>
<evidence type="ECO:0000313" key="4">
    <source>
        <dbReference type="Proteomes" id="UP000305131"/>
    </source>
</evidence>
<feature type="coiled-coil region" evidence="1">
    <location>
        <begin position="274"/>
        <end position="367"/>
    </location>
</feature>
<dbReference type="SUPFAM" id="SSF52540">
    <property type="entry name" value="P-loop containing nucleoside triphosphate hydrolases"/>
    <property type="match status" value="1"/>
</dbReference>
<evidence type="ECO:0000259" key="2">
    <source>
        <dbReference type="Pfam" id="PF13476"/>
    </source>
</evidence>
<dbReference type="PANTHER" id="PTHR41259:SF1">
    <property type="entry name" value="DOUBLE-STRAND BREAK REPAIR RAD50 ATPASE, PUTATIVE-RELATED"/>
    <property type="match status" value="1"/>
</dbReference>
<dbReference type="OrthoDB" id="7069379at2"/>
<dbReference type="GO" id="GO:0016887">
    <property type="term" value="F:ATP hydrolysis activity"/>
    <property type="evidence" value="ECO:0007669"/>
    <property type="project" value="InterPro"/>
</dbReference>
<protein>
    <recommendedName>
        <fullName evidence="2">Rad50/SbcC-type AAA domain-containing protein</fullName>
    </recommendedName>
</protein>